<keyword evidence="3" id="KW-1185">Reference proteome</keyword>
<feature type="transmembrane region" description="Helical" evidence="1">
    <location>
        <begin position="40"/>
        <end position="58"/>
    </location>
</feature>
<dbReference type="EMBL" id="BLLB01000002">
    <property type="protein sequence ID" value="GFH02723.1"/>
    <property type="molecule type" value="Genomic_DNA"/>
</dbReference>
<reference evidence="2 3" key="1">
    <citation type="journal article" date="2019" name="Emerg. Microbes Infect.">
        <title>Comprehensive subspecies identification of 175 nontuberculous mycobacteria species based on 7547 genomic profiles.</title>
        <authorList>
            <person name="Matsumoto Y."/>
            <person name="Kinjo T."/>
            <person name="Motooka D."/>
            <person name="Nabeya D."/>
            <person name="Jung N."/>
            <person name="Uechi K."/>
            <person name="Horii T."/>
            <person name="Iida T."/>
            <person name="Fujita J."/>
            <person name="Nakamura S."/>
        </authorList>
    </citation>
    <scope>NUCLEOTIDE SEQUENCE [LARGE SCALE GENOMIC DNA]</scope>
    <source>
        <strain evidence="2 3">JCM 30996</strain>
    </source>
</reference>
<keyword evidence="1" id="KW-0812">Transmembrane</keyword>
<evidence type="ECO:0000313" key="2">
    <source>
        <dbReference type="EMBL" id="GFH02723.1"/>
    </source>
</evidence>
<accession>A0A7I9ZPM5</accession>
<organism evidence="2 3">
    <name type="scientific">Mycolicibacterium hippocampi</name>
    <dbReference type="NCBI Taxonomy" id="659824"/>
    <lineage>
        <taxon>Bacteria</taxon>
        <taxon>Bacillati</taxon>
        <taxon>Actinomycetota</taxon>
        <taxon>Actinomycetes</taxon>
        <taxon>Mycobacteriales</taxon>
        <taxon>Mycobacteriaceae</taxon>
        <taxon>Mycolicibacterium</taxon>
    </lineage>
</organism>
<gene>
    <name evidence="2" type="ORF">MHIP_32060</name>
</gene>
<evidence type="ECO:0000256" key="1">
    <source>
        <dbReference type="SAM" id="Phobius"/>
    </source>
</evidence>
<dbReference type="AlphaFoldDB" id="A0A7I9ZPM5"/>
<comment type="caution">
    <text evidence="2">The sequence shown here is derived from an EMBL/GenBank/DDBJ whole genome shotgun (WGS) entry which is preliminary data.</text>
</comment>
<name>A0A7I9ZPM5_9MYCO</name>
<protein>
    <submittedName>
        <fullName evidence="2">Uncharacterized protein</fullName>
    </submittedName>
</protein>
<dbReference type="Proteomes" id="UP000465304">
    <property type="component" value="Unassembled WGS sequence"/>
</dbReference>
<keyword evidence="1" id="KW-0472">Membrane</keyword>
<keyword evidence="1" id="KW-1133">Transmembrane helix</keyword>
<proteinExistence type="predicted"/>
<evidence type="ECO:0000313" key="3">
    <source>
        <dbReference type="Proteomes" id="UP000465304"/>
    </source>
</evidence>
<sequence length="74" mass="7451">MAAAPFAAFLAGADPFADFAGAAFLAGVLAAVRFTGSSVAGLAFVAATYTLSVVLVPARTRAPPKSVGYVECRR</sequence>